<dbReference type="GO" id="GO:0005743">
    <property type="term" value="C:mitochondrial inner membrane"/>
    <property type="evidence" value="ECO:0007669"/>
    <property type="project" value="UniProtKB-SubCell"/>
</dbReference>
<keyword evidence="8" id="KW-0999">Mitochondrion inner membrane</keyword>
<reference evidence="16 17" key="1">
    <citation type="journal article" date="2017" name="PLoS Biol.">
        <title>The sea cucumber genome provides insights into morphological evolution and visceral regeneration.</title>
        <authorList>
            <person name="Zhang X."/>
            <person name="Sun L."/>
            <person name="Yuan J."/>
            <person name="Sun Y."/>
            <person name="Gao Y."/>
            <person name="Zhang L."/>
            <person name="Li S."/>
            <person name="Dai H."/>
            <person name="Hamel J.F."/>
            <person name="Liu C."/>
            <person name="Yu Y."/>
            <person name="Liu S."/>
            <person name="Lin W."/>
            <person name="Guo K."/>
            <person name="Jin S."/>
            <person name="Xu P."/>
            <person name="Storey K.B."/>
            <person name="Huan P."/>
            <person name="Zhang T."/>
            <person name="Zhou Y."/>
            <person name="Zhang J."/>
            <person name="Lin C."/>
            <person name="Li X."/>
            <person name="Xing L."/>
            <person name="Huo D."/>
            <person name="Sun M."/>
            <person name="Wang L."/>
            <person name="Mercier A."/>
            <person name="Li F."/>
            <person name="Yang H."/>
            <person name="Xiang J."/>
        </authorList>
    </citation>
    <scope>NUCLEOTIDE SEQUENCE [LARGE SCALE GENOMIC DNA]</scope>
    <source>
        <strain evidence="16">Shaxun</strain>
        <tissue evidence="16">Muscle</tissue>
    </source>
</reference>
<evidence type="ECO:0000256" key="8">
    <source>
        <dbReference type="ARBA" id="ARBA00022792"/>
    </source>
</evidence>
<evidence type="ECO:0000313" key="17">
    <source>
        <dbReference type="Proteomes" id="UP000230750"/>
    </source>
</evidence>
<keyword evidence="7" id="KW-0679">Respiratory chain</keyword>
<gene>
    <name evidence="16" type="ORF">BSL78_11812</name>
</gene>
<protein>
    <recommendedName>
        <fullName evidence="5">NADH dehydrogenase [ubiquinone] 1 alpha subcomplex subunit 7</fullName>
    </recommendedName>
    <alternativeName>
        <fullName evidence="14">Complex I-B14.5a</fullName>
    </alternativeName>
    <alternativeName>
        <fullName evidence="13">NADH-ubiquinone oxidoreductase subunit B14.5a</fullName>
    </alternativeName>
</protein>
<evidence type="ECO:0000256" key="1">
    <source>
        <dbReference type="ARBA" id="ARBA00003195"/>
    </source>
</evidence>
<dbReference type="AlphaFoldDB" id="A0A2G8KTJ2"/>
<comment type="similarity">
    <text evidence="3">Belongs to the complex I NDUFA7 subunit family.</text>
</comment>
<comment type="caution">
    <text evidence="16">The sequence shown here is derived from an EMBL/GenBank/DDBJ whole genome shotgun (WGS) entry which is preliminary data.</text>
</comment>
<dbReference type="GO" id="GO:0006120">
    <property type="term" value="P:mitochondrial electron transport, NADH to ubiquinone"/>
    <property type="evidence" value="ECO:0007669"/>
    <property type="project" value="TreeGrafter"/>
</dbReference>
<dbReference type="Proteomes" id="UP000230750">
    <property type="component" value="Unassembled WGS sequence"/>
</dbReference>
<keyword evidence="10" id="KW-0007">Acetylation</keyword>
<dbReference type="InterPro" id="IPR009947">
    <property type="entry name" value="NDUA7"/>
</dbReference>
<evidence type="ECO:0000256" key="2">
    <source>
        <dbReference type="ARBA" id="ARBA00004443"/>
    </source>
</evidence>
<dbReference type="EMBL" id="MRZV01000380">
    <property type="protein sequence ID" value="PIK51292.1"/>
    <property type="molecule type" value="Genomic_DNA"/>
</dbReference>
<comment type="subunit">
    <text evidence="4">Complex I is composed of 45 different subunits.</text>
</comment>
<keyword evidence="9" id="KW-0249">Electron transport</keyword>
<feature type="compositionally biased region" description="Basic and acidic residues" evidence="15">
    <location>
        <begin position="128"/>
        <end position="137"/>
    </location>
</feature>
<proteinExistence type="inferred from homology"/>
<accession>A0A2G8KTJ2</accession>
<evidence type="ECO:0000256" key="10">
    <source>
        <dbReference type="ARBA" id="ARBA00022990"/>
    </source>
</evidence>
<comment type="function">
    <text evidence="1">Accessory subunit of the mitochondrial membrane respiratory chain NADH dehydrogenase (Complex I), that is believed not to be involved in catalysis. Complex I functions in the transfer of electrons from NADH to the respiratory chain. The immediate electron acceptor for the enzyme is believed to be ubiquinone.</text>
</comment>
<keyword evidence="11" id="KW-0496">Mitochondrion</keyword>
<comment type="subcellular location">
    <subcellularLocation>
        <location evidence="2">Mitochondrion inner membrane</location>
        <topology evidence="2">Peripheral membrane protein</topology>
        <orientation evidence="2">Matrix side</orientation>
    </subcellularLocation>
</comment>
<evidence type="ECO:0000256" key="11">
    <source>
        <dbReference type="ARBA" id="ARBA00023128"/>
    </source>
</evidence>
<dbReference type="PANTHER" id="PTHR12485:SF1">
    <property type="entry name" value="NADH DEHYDROGENASE [UBIQUINONE] 1 ALPHA SUBCOMPLEX SUBUNIT 7"/>
    <property type="match status" value="1"/>
</dbReference>
<feature type="region of interest" description="Disordered" evidence="15">
    <location>
        <begin position="125"/>
        <end position="167"/>
    </location>
</feature>
<evidence type="ECO:0000256" key="3">
    <source>
        <dbReference type="ARBA" id="ARBA00005482"/>
    </source>
</evidence>
<evidence type="ECO:0000256" key="5">
    <source>
        <dbReference type="ARBA" id="ARBA00016383"/>
    </source>
</evidence>
<evidence type="ECO:0000256" key="6">
    <source>
        <dbReference type="ARBA" id="ARBA00022448"/>
    </source>
</evidence>
<dbReference type="STRING" id="307972.A0A2G8KTJ2"/>
<sequence>MLVSGYSQGSTANRVYVSGCSQGSPANKVSVSGCSQGCPVNKILVSGYSQGCPANKPHPLLLTFGHCLQRNLQAKLNNRIVPDISSRTIPEPNLPDGVSHKLAANYYFARDGRREVGPPTVVYSQTKLLKEPSKEGSESDAVASEGRKPVTPGSMRQWKLSTDEPYL</sequence>
<evidence type="ECO:0000256" key="4">
    <source>
        <dbReference type="ARBA" id="ARBA00011533"/>
    </source>
</evidence>
<dbReference type="Pfam" id="PF07347">
    <property type="entry name" value="CI-B14_5a"/>
    <property type="match status" value="1"/>
</dbReference>
<evidence type="ECO:0000256" key="12">
    <source>
        <dbReference type="ARBA" id="ARBA00023136"/>
    </source>
</evidence>
<dbReference type="PANTHER" id="PTHR12485">
    <property type="entry name" value="NADH-UBIQUINONE OXIDOREDUCTASE SUBUNIT B"/>
    <property type="match status" value="1"/>
</dbReference>
<evidence type="ECO:0000256" key="15">
    <source>
        <dbReference type="SAM" id="MobiDB-lite"/>
    </source>
</evidence>
<evidence type="ECO:0000256" key="13">
    <source>
        <dbReference type="ARBA" id="ARBA00030360"/>
    </source>
</evidence>
<dbReference type="OrthoDB" id="10063829at2759"/>
<evidence type="ECO:0000256" key="14">
    <source>
        <dbReference type="ARBA" id="ARBA00033401"/>
    </source>
</evidence>
<evidence type="ECO:0000256" key="7">
    <source>
        <dbReference type="ARBA" id="ARBA00022660"/>
    </source>
</evidence>
<keyword evidence="17" id="KW-1185">Reference proteome</keyword>
<evidence type="ECO:0000256" key="9">
    <source>
        <dbReference type="ARBA" id="ARBA00022982"/>
    </source>
</evidence>
<keyword evidence="6" id="KW-0813">Transport</keyword>
<keyword evidence="12" id="KW-0472">Membrane</keyword>
<evidence type="ECO:0000313" key="16">
    <source>
        <dbReference type="EMBL" id="PIK51292.1"/>
    </source>
</evidence>
<organism evidence="16 17">
    <name type="scientific">Stichopus japonicus</name>
    <name type="common">Sea cucumber</name>
    <dbReference type="NCBI Taxonomy" id="307972"/>
    <lineage>
        <taxon>Eukaryota</taxon>
        <taxon>Metazoa</taxon>
        <taxon>Echinodermata</taxon>
        <taxon>Eleutherozoa</taxon>
        <taxon>Echinozoa</taxon>
        <taxon>Holothuroidea</taxon>
        <taxon>Aspidochirotacea</taxon>
        <taxon>Aspidochirotida</taxon>
        <taxon>Stichopodidae</taxon>
        <taxon>Apostichopus</taxon>
    </lineage>
</organism>
<name>A0A2G8KTJ2_STIJA</name>